<evidence type="ECO:0000259" key="8">
    <source>
        <dbReference type="PROSITE" id="PS51918"/>
    </source>
</evidence>
<dbReference type="HOGENOM" id="CLU_021572_7_0_9"/>
<dbReference type="GO" id="GO:0003824">
    <property type="term" value="F:catalytic activity"/>
    <property type="evidence" value="ECO:0007669"/>
    <property type="project" value="InterPro"/>
</dbReference>
<keyword evidence="10" id="KW-1185">Reference proteome</keyword>
<reference evidence="10" key="1">
    <citation type="journal article" date="2010" name="BMC Genomics">
        <title>Clostridium sticklandii, a specialist in amino acid degradation:revisiting its metabolism through its genome sequence.</title>
        <authorList>
            <person name="Fonknechten N."/>
            <person name="Chaussonnerie S."/>
            <person name="Tricot S."/>
            <person name="Lajus A."/>
            <person name="Andreesen J.R."/>
            <person name="Perchat N."/>
            <person name="Pelletier E."/>
            <person name="Gouyvenoux M."/>
            <person name="Barbe V."/>
            <person name="Salanoubat M."/>
            <person name="Le Paslier D."/>
            <person name="Weissenbach J."/>
            <person name="Cohen G.N."/>
            <person name="Kreimeyer A."/>
        </authorList>
    </citation>
    <scope>NUCLEOTIDE SEQUENCE [LARGE SCALE GENOMIC DNA]</scope>
    <source>
        <strain evidence="10">ATCC 12662 / DSM 519 / JCM 1433 / CCUG 9281 / NCIMB 10654 / HF</strain>
    </source>
</reference>
<dbReference type="PROSITE" id="PS51918">
    <property type="entry name" value="RADICAL_SAM"/>
    <property type="match status" value="1"/>
</dbReference>
<feature type="domain" description="Radical SAM core" evidence="8">
    <location>
        <begin position="238"/>
        <end position="456"/>
    </location>
</feature>
<evidence type="ECO:0000256" key="3">
    <source>
        <dbReference type="ARBA" id="ARBA00022679"/>
    </source>
</evidence>
<keyword evidence="6" id="KW-0408">Iron</keyword>
<sequence>MIIFLEKVREKTIFSFFEPIVTEPLELMYIKTILIEEKITSYIIDDKFKLDKPKGVIPNLVILTGYNVAENLIVSKAKAYKNKYPTVKIMVSGVHAQLNREAFRTKGIDYVYFSQSLETFRTFIKTAVDLELDYEKDDNAVDLEIDYEKDDNAVDLEIDYEKDDNKDINNKDINNKDINNKDINNKEFKSNYFQKGVDIYDKLTDSWQLGKDEVLIKSENISPDRLVFNDIKSQTRYIDKTQVALVKSSHGCPYSCSFCYCRLLNNGIYLKPDYKRLISEIKEIDSSYIWVIDDSFFIAREDALDFIVNAKNEYLNKSLIIYLRADFIVENEDLMSELKSWGIDEVIVGFESEDESMLSEYNKGQTANIYEKAVNILKNEAIELTALFIVDPSYEIKDFLRLYKYIKKLDLDLYTISIMTPLKGTLDYELRKHELIETDPRKFDFLHLVLKSKLPKWLFYTLFYLCHLRLIKSKRIRKMIRGNYEK</sequence>
<evidence type="ECO:0000256" key="6">
    <source>
        <dbReference type="ARBA" id="ARBA00023004"/>
    </source>
</evidence>
<dbReference type="GO" id="GO:0005829">
    <property type="term" value="C:cytosol"/>
    <property type="evidence" value="ECO:0007669"/>
    <property type="project" value="TreeGrafter"/>
</dbReference>
<dbReference type="KEGG" id="cst:CLOST_0697"/>
<evidence type="ECO:0000256" key="2">
    <source>
        <dbReference type="ARBA" id="ARBA00022603"/>
    </source>
</evidence>
<keyword evidence="5" id="KW-0479">Metal-binding</keyword>
<keyword evidence="7" id="KW-0411">Iron-sulfur</keyword>
<dbReference type="Pfam" id="PF04055">
    <property type="entry name" value="Radical_SAM"/>
    <property type="match status" value="1"/>
</dbReference>
<gene>
    <name evidence="9" type="ordered locus">CLOST_0697</name>
</gene>
<dbReference type="Gene3D" id="3.80.30.20">
    <property type="entry name" value="tm_1862 like domain"/>
    <property type="match status" value="1"/>
</dbReference>
<dbReference type="SMART" id="SM00729">
    <property type="entry name" value="Elp3"/>
    <property type="match status" value="1"/>
</dbReference>
<dbReference type="InterPro" id="IPR051198">
    <property type="entry name" value="BchE-like"/>
</dbReference>
<dbReference type="STRING" id="1511.CLOST_0697"/>
<dbReference type="InterPro" id="IPR007197">
    <property type="entry name" value="rSAM"/>
</dbReference>
<keyword evidence="2" id="KW-0489">Methyltransferase</keyword>
<dbReference type="InterPro" id="IPR023404">
    <property type="entry name" value="rSAM_horseshoe"/>
</dbReference>
<dbReference type="EMBL" id="FP565809">
    <property type="protein sequence ID" value="CBH20823.1"/>
    <property type="molecule type" value="Genomic_DNA"/>
</dbReference>
<dbReference type="CDD" id="cd01335">
    <property type="entry name" value="Radical_SAM"/>
    <property type="match status" value="1"/>
</dbReference>
<dbReference type="GO" id="GO:0051539">
    <property type="term" value="F:4 iron, 4 sulfur cluster binding"/>
    <property type="evidence" value="ECO:0007669"/>
    <property type="project" value="UniProtKB-KW"/>
</dbReference>
<dbReference type="SFLD" id="SFLDS00029">
    <property type="entry name" value="Radical_SAM"/>
    <property type="match status" value="1"/>
</dbReference>
<organism evidence="9 10">
    <name type="scientific">Acetoanaerobium sticklandii (strain ATCC 12662 / DSM 519 / JCM 1433 / CCUG 9281 / NCIMB 10654 / HF)</name>
    <name type="common">Clostridium sticklandii</name>
    <dbReference type="NCBI Taxonomy" id="499177"/>
    <lineage>
        <taxon>Bacteria</taxon>
        <taxon>Bacillati</taxon>
        <taxon>Bacillota</taxon>
        <taxon>Clostridia</taxon>
        <taxon>Peptostreptococcales</taxon>
        <taxon>Filifactoraceae</taxon>
        <taxon>Acetoanaerobium</taxon>
    </lineage>
</organism>
<evidence type="ECO:0000256" key="7">
    <source>
        <dbReference type="ARBA" id="ARBA00023014"/>
    </source>
</evidence>
<name>E3PWK8_ACESD</name>
<dbReference type="PANTHER" id="PTHR43409:SF7">
    <property type="entry name" value="BLL1977 PROTEIN"/>
    <property type="match status" value="1"/>
</dbReference>
<dbReference type="GO" id="GO:0046872">
    <property type="term" value="F:metal ion binding"/>
    <property type="evidence" value="ECO:0007669"/>
    <property type="project" value="UniProtKB-KW"/>
</dbReference>
<dbReference type="SUPFAM" id="SSF102114">
    <property type="entry name" value="Radical SAM enzymes"/>
    <property type="match status" value="1"/>
</dbReference>
<evidence type="ECO:0000313" key="10">
    <source>
        <dbReference type="Proteomes" id="UP000007041"/>
    </source>
</evidence>
<accession>E3PWK8</accession>
<dbReference type="Proteomes" id="UP000007041">
    <property type="component" value="Chromosome"/>
</dbReference>
<dbReference type="PANTHER" id="PTHR43409">
    <property type="entry name" value="ANAEROBIC MAGNESIUM-PROTOPORPHYRIN IX MONOMETHYL ESTER CYCLASE-RELATED"/>
    <property type="match status" value="1"/>
</dbReference>
<dbReference type="AlphaFoldDB" id="E3PWK8"/>
<evidence type="ECO:0000256" key="4">
    <source>
        <dbReference type="ARBA" id="ARBA00022691"/>
    </source>
</evidence>
<dbReference type="InterPro" id="IPR034466">
    <property type="entry name" value="Methyltransferase_Class_B"/>
</dbReference>
<keyword evidence="3" id="KW-0808">Transferase</keyword>
<evidence type="ECO:0000313" key="9">
    <source>
        <dbReference type="EMBL" id="CBH20823.1"/>
    </source>
</evidence>
<proteinExistence type="predicted"/>
<dbReference type="eggNOG" id="COG1032">
    <property type="taxonomic scope" value="Bacteria"/>
</dbReference>
<evidence type="ECO:0000256" key="5">
    <source>
        <dbReference type="ARBA" id="ARBA00022723"/>
    </source>
</evidence>
<protein>
    <submittedName>
        <fullName evidence="9">Putative Radical SAM domain protein</fullName>
    </submittedName>
</protein>
<comment type="cofactor">
    <cofactor evidence="1">
        <name>[4Fe-4S] cluster</name>
        <dbReference type="ChEBI" id="CHEBI:49883"/>
    </cofactor>
</comment>
<dbReference type="InterPro" id="IPR058240">
    <property type="entry name" value="rSAM_sf"/>
</dbReference>
<keyword evidence="4" id="KW-0949">S-adenosyl-L-methionine</keyword>
<dbReference type="SFLD" id="SFLDG01082">
    <property type="entry name" value="B12-binding_domain_containing"/>
    <property type="match status" value="1"/>
</dbReference>
<dbReference type="SFLD" id="SFLDG01123">
    <property type="entry name" value="methyltransferase_(Class_B)"/>
    <property type="match status" value="1"/>
</dbReference>
<dbReference type="BioCyc" id="CSTI499177:GJE9-741-MONOMER"/>
<dbReference type="InterPro" id="IPR006638">
    <property type="entry name" value="Elp3/MiaA/NifB-like_rSAM"/>
</dbReference>
<evidence type="ECO:0000256" key="1">
    <source>
        <dbReference type="ARBA" id="ARBA00001966"/>
    </source>
</evidence>